<evidence type="ECO:0000256" key="14">
    <source>
        <dbReference type="ARBA" id="ARBA00023273"/>
    </source>
</evidence>
<protein>
    <submittedName>
        <fullName evidence="18">G protein-coupled receptor 161</fullName>
    </submittedName>
</protein>
<keyword evidence="11 18" id="KW-0675">Receptor</keyword>
<evidence type="ECO:0000256" key="6">
    <source>
        <dbReference type="ARBA" id="ARBA00022989"/>
    </source>
</evidence>
<keyword evidence="5 16" id="KW-0812">Transmembrane</keyword>
<keyword evidence="4" id="KW-1003">Cell membrane</keyword>
<name>A0AAV4F627_9GAST</name>
<evidence type="ECO:0000256" key="15">
    <source>
        <dbReference type="SAM" id="MobiDB-lite"/>
    </source>
</evidence>
<feature type="region of interest" description="Disordered" evidence="15">
    <location>
        <begin position="80"/>
        <end position="132"/>
    </location>
</feature>
<evidence type="ECO:0000256" key="10">
    <source>
        <dbReference type="ARBA" id="ARBA00023157"/>
    </source>
</evidence>
<comment type="subcellular location">
    <subcellularLocation>
        <location evidence="2">Cell membrane</location>
        <topology evidence="2">Multi-pass membrane protein</topology>
    </subcellularLocation>
    <subcellularLocation>
        <location evidence="1">Cell projection</location>
        <location evidence="1">Cilium membrane</location>
    </subcellularLocation>
</comment>
<evidence type="ECO:0000256" key="7">
    <source>
        <dbReference type="ARBA" id="ARBA00023040"/>
    </source>
</evidence>
<dbReference type="CDD" id="cd00637">
    <property type="entry name" value="7tm_classA_rhodopsin-like"/>
    <property type="match status" value="1"/>
</dbReference>
<sequence>MTDDIMTTEPTLTNSSHLGLLSMLTTYGTCSNATATPSCNAPSSQDARGGVTDGRAYFTGAMAYVEIGGFILINLIDSDDDDEEEEEDDDGDDDHGNDSDDDDDDNDGDDGDDDDDGGDEDNDDDDDDDDNDVLPIVTATRWLRLWPLKDAACDFIAVVNHFCTCASLFSLVAIAVNRCVITRQPGRYPDLFSQSRCALYISIIWFFALLYALLPVFGWGAIEYDERRFVCMFR</sequence>
<keyword evidence="10" id="KW-1015">Disulfide bond</keyword>
<evidence type="ECO:0000256" key="2">
    <source>
        <dbReference type="ARBA" id="ARBA00004651"/>
    </source>
</evidence>
<dbReference type="PROSITE" id="PS50262">
    <property type="entry name" value="G_PROTEIN_RECEP_F1_2"/>
    <property type="match status" value="1"/>
</dbReference>
<dbReference type="Proteomes" id="UP000762676">
    <property type="component" value="Unassembled WGS sequence"/>
</dbReference>
<keyword evidence="12" id="KW-0325">Glycoprotein</keyword>
<dbReference type="Gene3D" id="1.20.1070.10">
    <property type="entry name" value="Rhodopsin 7-helix transmembrane proteins"/>
    <property type="match status" value="1"/>
</dbReference>
<dbReference type="SUPFAM" id="SSF81321">
    <property type="entry name" value="Family A G protein-coupled receptor-like"/>
    <property type="match status" value="1"/>
</dbReference>
<dbReference type="GO" id="GO:0004930">
    <property type="term" value="F:G protein-coupled receptor activity"/>
    <property type="evidence" value="ECO:0007669"/>
    <property type="project" value="UniProtKB-KW"/>
</dbReference>
<feature type="domain" description="G-protein coupled receptors family 1 profile" evidence="17">
    <location>
        <begin position="146"/>
        <end position="234"/>
    </location>
</feature>
<dbReference type="InterPro" id="IPR000276">
    <property type="entry name" value="GPCR_Rhodpsn"/>
</dbReference>
<dbReference type="PANTHER" id="PTHR22752">
    <property type="entry name" value="G PROTEIN-COUPLED RECEPTOR"/>
    <property type="match status" value="1"/>
</dbReference>
<evidence type="ECO:0000256" key="3">
    <source>
        <dbReference type="ARBA" id="ARBA00022473"/>
    </source>
</evidence>
<keyword evidence="8" id="KW-0969">Cilium</keyword>
<keyword evidence="14" id="KW-0966">Cell projection</keyword>
<evidence type="ECO:0000256" key="4">
    <source>
        <dbReference type="ARBA" id="ARBA00022475"/>
    </source>
</evidence>
<evidence type="ECO:0000259" key="17">
    <source>
        <dbReference type="PROSITE" id="PS50262"/>
    </source>
</evidence>
<evidence type="ECO:0000256" key="16">
    <source>
        <dbReference type="SAM" id="Phobius"/>
    </source>
</evidence>
<keyword evidence="3" id="KW-0217">Developmental protein</keyword>
<dbReference type="InterPro" id="IPR017452">
    <property type="entry name" value="GPCR_Rhodpsn_7TM"/>
</dbReference>
<comment type="caution">
    <text evidence="18">The sequence shown here is derived from an EMBL/GenBank/DDBJ whole genome shotgun (WGS) entry which is preliminary data.</text>
</comment>
<proteinExistence type="predicted"/>
<keyword evidence="9 16" id="KW-0472">Membrane</keyword>
<evidence type="ECO:0000256" key="12">
    <source>
        <dbReference type="ARBA" id="ARBA00023180"/>
    </source>
</evidence>
<keyword evidence="19" id="KW-1185">Reference proteome</keyword>
<evidence type="ECO:0000256" key="11">
    <source>
        <dbReference type="ARBA" id="ARBA00023170"/>
    </source>
</evidence>
<reference evidence="18 19" key="1">
    <citation type="journal article" date="2021" name="Elife">
        <title>Chloroplast acquisition without the gene transfer in kleptoplastic sea slugs, Plakobranchus ocellatus.</title>
        <authorList>
            <person name="Maeda T."/>
            <person name="Takahashi S."/>
            <person name="Yoshida T."/>
            <person name="Shimamura S."/>
            <person name="Takaki Y."/>
            <person name="Nagai Y."/>
            <person name="Toyoda A."/>
            <person name="Suzuki Y."/>
            <person name="Arimoto A."/>
            <person name="Ishii H."/>
            <person name="Satoh N."/>
            <person name="Nishiyama T."/>
            <person name="Hasebe M."/>
            <person name="Maruyama T."/>
            <person name="Minagawa J."/>
            <person name="Obokata J."/>
            <person name="Shigenobu S."/>
        </authorList>
    </citation>
    <scope>NUCLEOTIDE SEQUENCE [LARGE SCALE GENOMIC DNA]</scope>
</reference>
<evidence type="ECO:0000313" key="18">
    <source>
        <dbReference type="EMBL" id="GFR67881.1"/>
    </source>
</evidence>
<keyword evidence="13" id="KW-0807">Transducer</keyword>
<accession>A0AAV4F627</accession>
<keyword evidence="7" id="KW-0297">G-protein coupled receptor</keyword>
<dbReference type="PANTHER" id="PTHR22752:SF10">
    <property type="entry name" value="G-PROTEIN COUPLED RECEPTOR 161"/>
    <property type="match status" value="1"/>
</dbReference>
<dbReference type="AlphaFoldDB" id="A0AAV4F627"/>
<evidence type="ECO:0000256" key="1">
    <source>
        <dbReference type="ARBA" id="ARBA00004309"/>
    </source>
</evidence>
<dbReference type="Pfam" id="PF00001">
    <property type="entry name" value="7tm_1"/>
    <property type="match status" value="1"/>
</dbReference>
<evidence type="ECO:0000256" key="8">
    <source>
        <dbReference type="ARBA" id="ARBA00023069"/>
    </source>
</evidence>
<evidence type="ECO:0000256" key="5">
    <source>
        <dbReference type="ARBA" id="ARBA00022692"/>
    </source>
</evidence>
<evidence type="ECO:0000256" key="13">
    <source>
        <dbReference type="ARBA" id="ARBA00023224"/>
    </source>
</evidence>
<evidence type="ECO:0000313" key="19">
    <source>
        <dbReference type="Proteomes" id="UP000762676"/>
    </source>
</evidence>
<dbReference type="EMBL" id="BMAT01011170">
    <property type="protein sequence ID" value="GFR67881.1"/>
    <property type="molecule type" value="Genomic_DNA"/>
</dbReference>
<dbReference type="GO" id="GO:0060170">
    <property type="term" value="C:ciliary membrane"/>
    <property type="evidence" value="ECO:0007669"/>
    <property type="project" value="UniProtKB-SubCell"/>
</dbReference>
<keyword evidence="6 16" id="KW-1133">Transmembrane helix</keyword>
<organism evidence="18 19">
    <name type="scientific">Elysia marginata</name>
    <dbReference type="NCBI Taxonomy" id="1093978"/>
    <lineage>
        <taxon>Eukaryota</taxon>
        <taxon>Metazoa</taxon>
        <taxon>Spiralia</taxon>
        <taxon>Lophotrochozoa</taxon>
        <taxon>Mollusca</taxon>
        <taxon>Gastropoda</taxon>
        <taxon>Heterobranchia</taxon>
        <taxon>Euthyneura</taxon>
        <taxon>Panpulmonata</taxon>
        <taxon>Sacoglossa</taxon>
        <taxon>Placobranchoidea</taxon>
        <taxon>Plakobranchidae</taxon>
        <taxon>Elysia</taxon>
    </lineage>
</organism>
<feature type="transmembrane region" description="Helical" evidence="16">
    <location>
        <begin position="197"/>
        <end position="222"/>
    </location>
</feature>
<feature type="transmembrane region" description="Helical" evidence="16">
    <location>
        <begin position="155"/>
        <end position="176"/>
    </location>
</feature>
<gene>
    <name evidence="18" type="ORF">ElyMa_005594100</name>
</gene>
<evidence type="ECO:0000256" key="9">
    <source>
        <dbReference type="ARBA" id="ARBA00023136"/>
    </source>
</evidence>